<reference evidence="11" key="2">
    <citation type="submission" date="2019-08" db="EMBL/GenBank/DDBJ databases">
        <authorList>
            <person name="Ashton P.M."/>
            <person name="Dallman T."/>
            <person name="Nair S."/>
            <person name="De Pinna E."/>
            <person name="Peters T."/>
            <person name="Grant K."/>
        </authorList>
    </citation>
    <scope>NUCLEOTIDE SEQUENCE</scope>
    <source>
        <strain evidence="11">251897</strain>
    </source>
</reference>
<evidence type="ECO:0000256" key="4">
    <source>
        <dbReference type="HAMAP-Rule" id="MF_01925"/>
    </source>
</evidence>
<evidence type="ECO:0000313" key="10">
    <source>
        <dbReference type="EMBL" id="EAK6270822.1"/>
    </source>
</evidence>
<dbReference type="PIRSF" id="PIRSF000193">
    <property type="entry name" value="Pyrrol-5-carb_rd"/>
    <property type="match status" value="1"/>
</dbReference>
<comment type="caution">
    <text evidence="10">The sequence shown here is derived from an EMBL/GenBank/DDBJ whole genome shotgun (WGS) entry which is preliminary data.</text>
</comment>
<dbReference type="InterPro" id="IPR053790">
    <property type="entry name" value="P5CR-like_CS"/>
</dbReference>
<accession>A0A5T0EYC1</accession>
<feature type="domain" description="Pyrroline-5-carboxylate reductase catalytic N-terminal" evidence="8">
    <location>
        <begin position="4"/>
        <end position="85"/>
    </location>
</feature>
<dbReference type="GO" id="GO:0055129">
    <property type="term" value="P:L-proline biosynthetic process"/>
    <property type="evidence" value="ECO:0007669"/>
    <property type="project" value="UniProtKB-UniRule"/>
</dbReference>
<dbReference type="Pfam" id="PF14748">
    <property type="entry name" value="P5CR_dimer"/>
    <property type="match status" value="1"/>
</dbReference>
<comment type="catalytic activity">
    <reaction evidence="4">
        <text>L-proline + NAD(+) = (S)-1-pyrroline-5-carboxylate + NADH + 2 H(+)</text>
        <dbReference type="Rhea" id="RHEA:14105"/>
        <dbReference type="ChEBI" id="CHEBI:15378"/>
        <dbReference type="ChEBI" id="CHEBI:17388"/>
        <dbReference type="ChEBI" id="CHEBI:57540"/>
        <dbReference type="ChEBI" id="CHEBI:57945"/>
        <dbReference type="ChEBI" id="CHEBI:60039"/>
        <dbReference type="EC" id="1.5.1.2"/>
    </reaction>
</comment>
<dbReference type="Pfam" id="PF03807">
    <property type="entry name" value="F420_oxidored"/>
    <property type="match status" value="1"/>
</dbReference>
<dbReference type="AlphaFoldDB" id="A0A5T0EYC1"/>
<proteinExistence type="inferred from homology"/>
<evidence type="ECO:0000313" key="11">
    <source>
        <dbReference type="EMBL" id="ECQ7311252.1"/>
    </source>
</evidence>
<evidence type="ECO:0000256" key="5">
    <source>
        <dbReference type="NCBIfam" id="TIGR00112"/>
    </source>
</evidence>
<organism evidence="10">
    <name type="scientific">Campylobacter jejuni</name>
    <dbReference type="NCBI Taxonomy" id="197"/>
    <lineage>
        <taxon>Bacteria</taxon>
        <taxon>Pseudomonadati</taxon>
        <taxon>Campylobacterota</taxon>
        <taxon>Epsilonproteobacteria</taxon>
        <taxon>Campylobacterales</taxon>
        <taxon>Campylobacteraceae</taxon>
        <taxon>Campylobacter</taxon>
    </lineage>
</organism>
<dbReference type="InterPro" id="IPR029036">
    <property type="entry name" value="P5CR_dimer"/>
</dbReference>
<comment type="function">
    <text evidence="4">Catalyzes the reduction of 1-pyrroline-5-carboxylate (PCA) to L-proline.</text>
</comment>
<feature type="binding site" evidence="6">
    <location>
        <begin position="5"/>
        <end position="10"/>
    </location>
    <ligand>
        <name>NADP(+)</name>
        <dbReference type="ChEBI" id="CHEBI:58349"/>
    </ligand>
</feature>
<dbReference type="EC" id="1.5.1.2" evidence="4 5"/>
<dbReference type="PROSITE" id="PS00521">
    <property type="entry name" value="P5CR"/>
    <property type="match status" value="1"/>
</dbReference>
<gene>
    <name evidence="4" type="primary">proC</name>
    <name evidence="10" type="ORF">CHQ01_01485</name>
    <name evidence="11" type="ORF">F0E97_03180</name>
    <name evidence="12" type="ORF">F2L97_02400</name>
</gene>
<dbReference type="RefSeq" id="WP_032582987.1">
    <property type="nucleotide sequence ID" value="NZ_AP028346.1"/>
</dbReference>
<dbReference type="HAMAP" id="MF_01925">
    <property type="entry name" value="P5C_reductase"/>
    <property type="match status" value="1"/>
</dbReference>
<reference evidence="10" key="1">
    <citation type="submission" date="2018-05" db="EMBL/GenBank/DDBJ databases">
        <authorList>
            <consortium name="PulseNet: The National Subtyping Network for Foodborne Disease Surveillance"/>
            <person name="Tarr C.L."/>
            <person name="Trees E."/>
            <person name="Katz L.S."/>
            <person name="Carleton-Romer H.A."/>
            <person name="Stroika S."/>
            <person name="Kucerova Z."/>
            <person name="Roache K.F."/>
            <person name="Sabol A.L."/>
            <person name="Besser J."/>
            <person name="Gerner-Smidt P."/>
        </authorList>
    </citation>
    <scope>NUCLEOTIDE SEQUENCE</scope>
    <source>
        <strain evidence="10">PNUSAC002348</strain>
    </source>
</reference>
<evidence type="ECO:0000259" key="9">
    <source>
        <dbReference type="Pfam" id="PF14748"/>
    </source>
</evidence>
<dbReference type="GO" id="GO:0004735">
    <property type="term" value="F:pyrroline-5-carboxylate reductase activity"/>
    <property type="evidence" value="ECO:0007669"/>
    <property type="project" value="UniProtKB-UniRule"/>
</dbReference>
<protein>
    <recommendedName>
        <fullName evidence="4 5">Pyrroline-5-carboxylate reductase</fullName>
        <shortName evidence="4">P5C reductase</shortName>
        <shortName evidence="4">P5CR</shortName>
        <ecNumber evidence="4 5">1.5.1.2</ecNumber>
    </recommendedName>
    <alternativeName>
        <fullName evidence="4">PCA reductase</fullName>
    </alternativeName>
</protein>
<evidence type="ECO:0000256" key="2">
    <source>
        <dbReference type="ARBA" id="ARBA00022857"/>
    </source>
</evidence>
<evidence type="ECO:0000313" key="12">
    <source>
        <dbReference type="EMBL" id="ECT4288471.1"/>
    </source>
</evidence>
<dbReference type="GO" id="GO:0005737">
    <property type="term" value="C:cytoplasm"/>
    <property type="evidence" value="ECO:0007669"/>
    <property type="project" value="UniProtKB-SubCell"/>
</dbReference>
<feature type="domain" description="Pyrroline-5-carboxylate reductase dimerisation" evidence="9">
    <location>
        <begin position="145"/>
        <end position="241"/>
    </location>
</feature>
<comment type="subcellular location">
    <subcellularLocation>
        <location evidence="4">Cytoplasm</location>
    </subcellularLocation>
</comment>
<dbReference type="InterPro" id="IPR000304">
    <property type="entry name" value="Pyrroline-COOH_reductase"/>
</dbReference>
<dbReference type="FunFam" id="1.10.3730.10:FF:000001">
    <property type="entry name" value="Pyrroline-5-carboxylate reductase"/>
    <property type="match status" value="1"/>
</dbReference>
<dbReference type="EMBL" id="AACHWQ010000001">
    <property type="protein sequence ID" value="EAK6270822.1"/>
    <property type="molecule type" value="Genomic_DNA"/>
</dbReference>
<dbReference type="InterPro" id="IPR036291">
    <property type="entry name" value="NAD(P)-bd_dom_sf"/>
</dbReference>
<dbReference type="Gene3D" id="3.40.50.720">
    <property type="entry name" value="NAD(P)-binding Rossmann-like Domain"/>
    <property type="match status" value="1"/>
</dbReference>
<keyword evidence="4 7" id="KW-0641">Proline biosynthesis</keyword>
<comment type="catalytic activity">
    <reaction evidence="4 7">
        <text>L-proline + NADP(+) = (S)-1-pyrroline-5-carboxylate + NADPH + 2 H(+)</text>
        <dbReference type="Rhea" id="RHEA:14109"/>
        <dbReference type="ChEBI" id="CHEBI:15378"/>
        <dbReference type="ChEBI" id="CHEBI:17388"/>
        <dbReference type="ChEBI" id="CHEBI:57783"/>
        <dbReference type="ChEBI" id="CHEBI:58349"/>
        <dbReference type="ChEBI" id="CHEBI:60039"/>
        <dbReference type="EC" id="1.5.1.2"/>
    </reaction>
</comment>
<sequence length="244" mass="26647">MLYILANGSMATALAYGLKDDYEICIVGRSIEKLQALAKEGFKTLLYKDFNIEGKDVILAFKPYALENIAQMLKGQARILISVLANVDFEKLQTIKAQNYVRIIPNTAAKYKASTTPYILKNSHFENEILDILKTFGSAYKLDNEIQMNAAMAISGCAPAFLALIAESIANAGVYEGLSKELSLNLTRSLFKSSSALLEHEHPAIIKENICSPGGVTIKGIKILEQKGIRGSFFEAINASSSAK</sequence>
<evidence type="ECO:0000256" key="6">
    <source>
        <dbReference type="PIRSR" id="PIRSR000193-1"/>
    </source>
</evidence>
<reference evidence="12" key="3">
    <citation type="submission" date="2019-09" db="EMBL/GenBank/DDBJ databases">
        <authorList>
            <consortium name="NARMS: The National Antimicrobial Resistance Monitoring System"/>
        </authorList>
    </citation>
    <scope>NUCLEOTIDE SEQUENCE</scope>
    <source>
        <strain evidence="12">FSIS11924316</strain>
    </source>
</reference>
<dbReference type="SUPFAM" id="SSF48179">
    <property type="entry name" value="6-phosphogluconate dehydrogenase C-terminal domain-like"/>
    <property type="match status" value="1"/>
</dbReference>
<keyword evidence="4 7" id="KW-0028">Amino-acid biosynthesis</keyword>
<comment type="similarity">
    <text evidence="1 4 7">Belongs to the pyrroline-5-carboxylate reductase family.</text>
</comment>
<evidence type="ECO:0000256" key="7">
    <source>
        <dbReference type="RuleBase" id="RU003903"/>
    </source>
</evidence>
<dbReference type="Gene3D" id="1.10.3730.10">
    <property type="entry name" value="ProC C-terminal domain-like"/>
    <property type="match status" value="1"/>
</dbReference>
<name>A0A5T0EYC1_CAMJU</name>
<feature type="binding site" evidence="6">
    <location>
        <begin position="60"/>
        <end position="63"/>
    </location>
    <ligand>
        <name>NADP(+)</name>
        <dbReference type="ChEBI" id="CHEBI:58349"/>
    </ligand>
</feature>
<dbReference type="EMBL" id="AAKMSR010000003">
    <property type="protein sequence ID" value="ECT4288471.1"/>
    <property type="molecule type" value="Genomic_DNA"/>
</dbReference>
<dbReference type="UniPathway" id="UPA00098">
    <property type="reaction ID" value="UER00361"/>
</dbReference>
<evidence type="ECO:0000256" key="1">
    <source>
        <dbReference type="ARBA" id="ARBA00005525"/>
    </source>
</evidence>
<keyword evidence="3 4" id="KW-0560">Oxidoreductase</keyword>
<keyword evidence="2 4" id="KW-0521">NADP</keyword>
<keyword evidence="4" id="KW-0963">Cytoplasm</keyword>
<comment type="pathway">
    <text evidence="4 7">Amino-acid biosynthesis; L-proline biosynthesis; L-proline from L-glutamate 5-semialdehyde: step 1/1.</text>
</comment>
<dbReference type="NCBIfam" id="NF008839">
    <property type="entry name" value="PRK11880.2-4"/>
    <property type="match status" value="1"/>
</dbReference>
<dbReference type="InterPro" id="IPR008927">
    <property type="entry name" value="6-PGluconate_DH-like_C_sf"/>
</dbReference>
<dbReference type="EMBL" id="AAKCPW010000003">
    <property type="protein sequence ID" value="ECQ7311252.1"/>
    <property type="molecule type" value="Genomic_DNA"/>
</dbReference>
<evidence type="ECO:0000256" key="3">
    <source>
        <dbReference type="ARBA" id="ARBA00023002"/>
    </source>
</evidence>
<dbReference type="PANTHER" id="PTHR11645:SF0">
    <property type="entry name" value="PYRROLINE-5-CARBOXYLATE REDUCTASE 3"/>
    <property type="match status" value="1"/>
</dbReference>
<evidence type="ECO:0000259" key="8">
    <source>
        <dbReference type="Pfam" id="PF03807"/>
    </source>
</evidence>
<dbReference type="SUPFAM" id="SSF51735">
    <property type="entry name" value="NAD(P)-binding Rossmann-fold domains"/>
    <property type="match status" value="1"/>
</dbReference>
<dbReference type="PANTHER" id="PTHR11645">
    <property type="entry name" value="PYRROLINE-5-CARBOXYLATE REDUCTASE"/>
    <property type="match status" value="1"/>
</dbReference>
<dbReference type="InterPro" id="IPR028939">
    <property type="entry name" value="P5C_Rdtase_cat_N"/>
</dbReference>
<dbReference type="NCBIfam" id="TIGR00112">
    <property type="entry name" value="proC"/>
    <property type="match status" value="1"/>
</dbReference>